<evidence type="ECO:0000256" key="8">
    <source>
        <dbReference type="ARBA" id="ARBA00023136"/>
    </source>
</evidence>
<dbReference type="CDD" id="cd12152">
    <property type="entry name" value="F1-ATPase_delta"/>
    <property type="match status" value="1"/>
</dbReference>
<keyword evidence="6 13" id="KW-0813">Transport</keyword>
<evidence type="ECO:0000256" key="15">
    <source>
        <dbReference type="SAM" id="Coils"/>
    </source>
</evidence>
<keyword evidence="13" id="KW-1003">Cell membrane</keyword>
<evidence type="ECO:0000256" key="2">
    <source>
        <dbReference type="ARBA" id="ARBA00004202"/>
    </source>
</evidence>
<dbReference type="EMBL" id="CAADFD010000009">
    <property type="protein sequence ID" value="VFJ51451.1"/>
    <property type="molecule type" value="Genomic_DNA"/>
</dbReference>
<evidence type="ECO:0000256" key="12">
    <source>
        <dbReference type="ARBA" id="ARBA00031795"/>
    </source>
</evidence>
<name>A0A450S397_9GAMM</name>
<dbReference type="GO" id="GO:0005886">
    <property type="term" value="C:plasma membrane"/>
    <property type="evidence" value="ECO:0007669"/>
    <property type="project" value="UniProtKB-SubCell"/>
</dbReference>
<evidence type="ECO:0000256" key="11">
    <source>
        <dbReference type="ARBA" id="ARBA00030215"/>
    </source>
</evidence>
<dbReference type="GO" id="GO:0045259">
    <property type="term" value="C:proton-transporting ATP synthase complex"/>
    <property type="evidence" value="ECO:0007669"/>
    <property type="project" value="UniProtKB-KW"/>
</dbReference>
<evidence type="ECO:0000256" key="9">
    <source>
        <dbReference type="ARBA" id="ARBA00023196"/>
    </source>
</evidence>
<dbReference type="InterPro" id="IPR036771">
    <property type="entry name" value="ATPsynth_dsu/esu_N"/>
</dbReference>
<dbReference type="Gene3D" id="2.60.15.10">
    <property type="entry name" value="F0F1 ATP synthase delta/epsilon subunit, N-terminal"/>
    <property type="match status" value="1"/>
</dbReference>
<dbReference type="Pfam" id="PF00401">
    <property type="entry name" value="ATP-synt_DE"/>
    <property type="match status" value="1"/>
</dbReference>
<dbReference type="GO" id="GO:0005524">
    <property type="term" value="F:ATP binding"/>
    <property type="evidence" value="ECO:0007669"/>
    <property type="project" value="UniProtKB-UniRule"/>
</dbReference>
<sequence length="146" mass="16182">MIVMPAIMGEVGILPGHSPLLTKLKPGEIRIEFPEEEKQQELLIYISGGLLEVQPSVVTILADTALRADAIDDVAVIAAKEQAEESKRNAERSIRQSASALDYAKAKQELAQVIAQLRTLEELQKRSRRGTSRSRSNNHQFDKTGY</sequence>
<evidence type="ECO:0000256" key="10">
    <source>
        <dbReference type="ARBA" id="ARBA00023310"/>
    </source>
</evidence>
<comment type="similarity">
    <text evidence="3 13 14">Belongs to the ATPase epsilon chain family.</text>
</comment>
<gene>
    <name evidence="13" type="primary">atpC</name>
    <name evidence="19" type="ORF">BECKFW1821A_GA0114235_101219</name>
    <name evidence="20" type="ORF">BECKFW1821B_GA0114236_100926</name>
</gene>
<keyword evidence="8 13" id="KW-0472">Membrane</keyword>
<dbReference type="InterPro" id="IPR020546">
    <property type="entry name" value="ATP_synth_F1_dsu/esu_N"/>
</dbReference>
<evidence type="ECO:0000256" key="13">
    <source>
        <dbReference type="HAMAP-Rule" id="MF_00530"/>
    </source>
</evidence>
<keyword evidence="15" id="KW-0175">Coiled coil</keyword>
<dbReference type="SUPFAM" id="SSF51344">
    <property type="entry name" value="Epsilon subunit of F1F0-ATP synthase N-terminal domain"/>
    <property type="match status" value="1"/>
</dbReference>
<evidence type="ECO:0000313" key="20">
    <source>
        <dbReference type="EMBL" id="VFJ51451.1"/>
    </source>
</evidence>
<keyword evidence="7 13" id="KW-0406">Ion transport</keyword>
<dbReference type="NCBIfam" id="TIGR01216">
    <property type="entry name" value="ATP_synt_epsi"/>
    <property type="match status" value="1"/>
</dbReference>
<dbReference type="Pfam" id="PF02823">
    <property type="entry name" value="ATP-synt_DE_N"/>
    <property type="match status" value="1"/>
</dbReference>
<dbReference type="GO" id="GO:0046933">
    <property type="term" value="F:proton-transporting ATP synthase activity, rotational mechanism"/>
    <property type="evidence" value="ECO:0007669"/>
    <property type="project" value="UniProtKB-UniRule"/>
</dbReference>
<dbReference type="SUPFAM" id="SSF46604">
    <property type="entry name" value="Epsilon subunit of F1F0-ATP synthase C-terminal domain"/>
    <property type="match status" value="1"/>
</dbReference>
<reference evidence="19" key="1">
    <citation type="submission" date="2019-02" db="EMBL/GenBank/DDBJ databases">
        <authorList>
            <person name="Gruber-Vodicka R. H."/>
            <person name="Seah K. B. B."/>
        </authorList>
    </citation>
    <scope>NUCLEOTIDE SEQUENCE</scope>
    <source>
        <strain evidence="20">BECK_BZ106</strain>
        <strain evidence="19">BECK_BZ15</strain>
    </source>
</reference>
<evidence type="ECO:0000256" key="3">
    <source>
        <dbReference type="ARBA" id="ARBA00005712"/>
    </source>
</evidence>
<evidence type="ECO:0000256" key="5">
    <source>
        <dbReference type="ARBA" id="ARBA00014480"/>
    </source>
</evidence>
<feature type="coiled-coil region" evidence="15">
    <location>
        <begin position="76"/>
        <end position="123"/>
    </location>
</feature>
<comment type="function">
    <text evidence="1 13">Produces ATP from ADP in the presence of a proton gradient across the membrane.</text>
</comment>
<evidence type="ECO:0000313" key="19">
    <source>
        <dbReference type="EMBL" id="VFJ46116.1"/>
    </source>
</evidence>
<comment type="subcellular location">
    <subcellularLocation>
        <location evidence="2 13">Cell membrane</location>
        <topology evidence="2 13">Peripheral membrane protein</topology>
    </subcellularLocation>
</comment>
<feature type="domain" description="ATP synthase F1 complex delta/epsilon subunit N-terminal" evidence="18">
    <location>
        <begin position="1"/>
        <end position="65"/>
    </location>
</feature>
<dbReference type="InterPro" id="IPR001469">
    <property type="entry name" value="ATP_synth_F1_dsu/esu"/>
</dbReference>
<keyword evidence="10 13" id="KW-0066">ATP synthesis</keyword>
<accession>A0A450S397</accession>
<keyword evidence="9 13" id="KW-0139">CF(1)</keyword>
<organism evidence="19">
    <name type="scientific">Candidatus Kentrum sp. FW</name>
    <dbReference type="NCBI Taxonomy" id="2126338"/>
    <lineage>
        <taxon>Bacteria</taxon>
        <taxon>Pseudomonadati</taxon>
        <taxon>Pseudomonadota</taxon>
        <taxon>Gammaproteobacteria</taxon>
        <taxon>Candidatus Kentrum</taxon>
    </lineage>
</organism>
<protein>
    <recommendedName>
        <fullName evidence="5 13">ATP synthase epsilon chain</fullName>
    </recommendedName>
    <alternativeName>
        <fullName evidence="12 13">ATP synthase F1 sector epsilon subunit</fullName>
    </alternativeName>
    <alternativeName>
        <fullName evidence="11 13">F-ATPase epsilon subunit</fullName>
    </alternativeName>
</protein>
<dbReference type="PANTHER" id="PTHR13822">
    <property type="entry name" value="ATP SYNTHASE DELTA/EPSILON CHAIN"/>
    <property type="match status" value="1"/>
</dbReference>
<dbReference type="PANTHER" id="PTHR13822:SF10">
    <property type="entry name" value="ATP SYNTHASE EPSILON CHAIN, CHLOROPLASTIC"/>
    <property type="match status" value="1"/>
</dbReference>
<feature type="region of interest" description="Disordered" evidence="16">
    <location>
        <begin position="124"/>
        <end position="146"/>
    </location>
</feature>
<evidence type="ECO:0000256" key="14">
    <source>
        <dbReference type="RuleBase" id="RU003656"/>
    </source>
</evidence>
<keyword evidence="13" id="KW-0375">Hydrogen ion transport</keyword>
<dbReference type="Gene3D" id="1.20.5.440">
    <property type="entry name" value="ATP synthase delta/epsilon subunit, C-terminal domain"/>
    <property type="match status" value="1"/>
</dbReference>
<evidence type="ECO:0000256" key="7">
    <source>
        <dbReference type="ARBA" id="ARBA00023065"/>
    </source>
</evidence>
<evidence type="ECO:0000259" key="18">
    <source>
        <dbReference type="Pfam" id="PF02823"/>
    </source>
</evidence>
<evidence type="ECO:0000256" key="6">
    <source>
        <dbReference type="ARBA" id="ARBA00022448"/>
    </source>
</evidence>
<evidence type="ECO:0000259" key="17">
    <source>
        <dbReference type="Pfam" id="PF00401"/>
    </source>
</evidence>
<evidence type="ECO:0000256" key="16">
    <source>
        <dbReference type="SAM" id="MobiDB-lite"/>
    </source>
</evidence>
<feature type="domain" description="ATP synthase epsilon subunit C-terminal" evidence="17">
    <location>
        <begin position="80"/>
        <end position="120"/>
    </location>
</feature>
<dbReference type="InterPro" id="IPR020547">
    <property type="entry name" value="ATP_synth_F1_esu_C"/>
</dbReference>
<comment type="subunit">
    <text evidence="4 13 14">F-type ATPases have 2 components, CF(1) - the catalytic core - and CF(0) - the membrane proton channel. CF(1) has five subunits: alpha(3), beta(3), gamma(1), delta(1), epsilon(1). CF(0) has three main subunits: a, b and c.</text>
</comment>
<evidence type="ECO:0000256" key="1">
    <source>
        <dbReference type="ARBA" id="ARBA00003543"/>
    </source>
</evidence>
<proteinExistence type="inferred from homology"/>
<dbReference type="HAMAP" id="MF_00530">
    <property type="entry name" value="ATP_synth_epsil_bac"/>
    <property type="match status" value="1"/>
</dbReference>
<dbReference type="AlphaFoldDB" id="A0A450S397"/>
<evidence type="ECO:0000256" key="4">
    <source>
        <dbReference type="ARBA" id="ARBA00011648"/>
    </source>
</evidence>
<dbReference type="EMBL" id="CAADEW010000012">
    <property type="protein sequence ID" value="VFJ46116.1"/>
    <property type="molecule type" value="Genomic_DNA"/>
</dbReference>
<dbReference type="InterPro" id="IPR036794">
    <property type="entry name" value="ATP_F1_dsu/esu_C_sf"/>
</dbReference>